<feature type="domain" description="AMP-binding enzyme C-terminal" evidence="4">
    <location>
        <begin position="454"/>
        <end position="525"/>
    </location>
</feature>
<dbReference type="InterPro" id="IPR025110">
    <property type="entry name" value="AMP-bd_C"/>
</dbReference>
<comment type="subcellular location">
    <subcellularLocation>
        <location evidence="1">Peroxisome</location>
    </subcellularLocation>
</comment>
<name>G3MNC2_AMBMU</name>
<evidence type="ECO:0000259" key="3">
    <source>
        <dbReference type="Pfam" id="PF00501"/>
    </source>
</evidence>
<dbReference type="AlphaFoldDB" id="G3MNC2"/>
<dbReference type="PROSITE" id="PS00455">
    <property type="entry name" value="AMP_BINDING"/>
    <property type="match status" value="1"/>
</dbReference>
<sequence length="538" mass="59062">MKARIEDGVVYSPYPSVDIPVCSFYDLAREKLLTNPDKVALVDGAASLTRFEVLVRMQRFAVGLRQHGVQAGDRVCVHLKNSVENMIAMYGCVLAGATVVLAKTSLTQNELRYQAQDSDSTHILTDEEYADKARQAVAELSIKELFCMGRATGFVCASNFSALNEQEFEEVPVIDPRSTVLAVCYTSGTTGLPKGAEITHYNYVAYFCTSRLHLPWGENDVLLGQCPIMHGSGMVIIFAALMDGTTCAVIPSGLTPLEIMDAVDKYKATAAFLFPSELQGMVREMQRTGRGLPSMRGIAVGGSVLPTTVAEAARQAFSGVENFLNMYGMTEACGILTSQPKNDKQHTDNDVGIPTTMVEIRVVDLATGHRLGPHQTGEICYRNSSAVKSYHKRPKETAELFDEEGWYRSGDAGYYDEDGRFYIVDRLKQMIKCMDNQVVPAELEELLLREYGAEIAEVCVVGIPHSELGEAPAAAVILTEKGHECDRQYLAESIKDTVKRNLAVHKHLYGGVYFVESLPKTETGKYTRSALSRSLVAA</sequence>
<dbReference type="PANTHER" id="PTHR24096:SF422">
    <property type="entry name" value="BCDNA.GH02901"/>
    <property type="match status" value="1"/>
</dbReference>
<dbReference type="InterPro" id="IPR045851">
    <property type="entry name" value="AMP-bd_C_sf"/>
</dbReference>
<reference evidence="5" key="1">
    <citation type="journal article" date="2011" name="PLoS ONE">
        <title>A deep insight into the sialotranscriptome of the gulf coast tick, Amblyomma maculatum.</title>
        <authorList>
            <person name="Karim S."/>
            <person name="Singh P."/>
            <person name="Ribeiro J.M."/>
        </authorList>
    </citation>
    <scope>NUCLEOTIDE SEQUENCE</scope>
    <source>
        <tissue evidence="5">Salivary gland</tissue>
    </source>
</reference>
<dbReference type="SUPFAM" id="SSF56801">
    <property type="entry name" value="Acetyl-CoA synthetase-like"/>
    <property type="match status" value="1"/>
</dbReference>
<dbReference type="PANTHER" id="PTHR24096">
    <property type="entry name" value="LONG-CHAIN-FATTY-ACID--COA LIGASE"/>
    <property type="match status" value="1"/>
</dbReference>
<dbReference type="InterPro" id="IPR000873">
    <property type="entry name" value="AMP-dep_synth/lig_dom"/>
</dbReference>
<evidence type="ECO:0008006" key="6">
    <source>
        <dbReference type="Google" id="ProtNLM"/>
    </source>
</evidence>
<feature type="domain" description="AMP-dependent synthetase/ligase" evidence="3">
    <location>
        <begin position="33"/>
        <end position="390"/>
    </location>
</feature>
<evidence type="ECO:0000313" key="5">
    <source>
        <dbReference type="EMBL" id="AEO34990.1"/>
    </source>
</evidence>
<dbReference type="Pfam" id="PF00501">
    <property type="entry name" value="AMP-binding"/>
    <property type="match status" value="1"/>
</dbReference>
<accession>G3MNC2</accession>
<dbReference type="EMBL" id="JO843373">
    <property type="protein sequence ID" value="AEO34990.1"/>
    <property type="molecule type" value="mRNA"/>
</dbReference>
<dbReference type="GO" id="GO:0005777">
    <property type="term" value="C:peroxisome"/>
    <property type="evidence" value="ECO:0007669"/>
    <property type="project" value="UniProtKB-SubCell"/>
</dbReference>
<dbReference type="Gene3D" id="3.30.300.30">
    <property type="match status" value="1"/>
</dbReference>
<organism evidence="5">
    <name type="scientific">Amblyomma maculatum</name>
    <name type="common">Gulf Coast tick</name>
    <dbReference type="NCBI Taxonomy" id="34609"/>
    <lineage>
        <taxon>Eukaryota</taxon>
        <taxon>Metazoa</taxon>
        <taxon>Ecdysozoa</taxon>
        <taxon>Arthropoda</taxon>
        <taxon>Chelicerata</taxon>
        <taxon>Arachnida</taxon>
        <taxon>Acari</taxon>
        <taxon>Parasitiformes</taxon>
        <taxon>Ixodida</taxon>
        <taxon>Ixodoidea</taxon>
        <taxon>Ixodidae</taxon>
        <taxon>Amblyomminae</taxon>
        <taxon>Amblyomma</taxon>
    </lineage>
</organism>
<dbReference type="InterPro" id="IPR042099">
    <property type="entry name" value="ANL_N_sf"/>
</dbReference>
<dbReference type="InterPro" id="IPR020845">
    <property type="entry name" value="AMP-binding_CS"/>
</dbReference>
<evidence type="ECO:0000256" key="2">
    <source>
        <dbReference type="ARBA" id="ARBA00023140"/>
    </source>
</evidence>
<protein>
    <recommendedName>
        <fullName evidence="6">AMP-dependent synthetase/ligase domain-containing protein</fullName>
    </recommendedName>
</protein>
<evidence type="ECO:0000259" key="4">
    <source>
        <dbReference type="Pfam" id="PF13193"/>
    </source>
</evidence>
<dbReference type="Gene3D" id="3.40.50.12780">
    <property type="entry name" value="N-terminal domain of ligase-like"/>
    <property type="match status" value="1"/>
</dbReference>
<dbReference type="GO" id="GO:0016405">
    <property type="term" value="F:CoA-ligase activity"/>
    <property type="evidence" value="ECO:0007669"/>
    <property type="project" value="TreeGrafter"/>
</dbReference>
<dbReference type="Pfam" id="PF13193">
    <property type="entry name" value="AMP-binding_C"/>
    <property type="match status" value="1"/>
</dbReference>
<keyword evidence="2" id="KW-0576">Peroxisome</keyword>
<evidence type="ECO:0000256" key="1">
    <source>
        <dbReference type="ARBA" id="ARBA00004275"/>
    </source>
</evidence>
<proteinExistence type="evidence at transcript level"/>